<dbReference type="GO" id="GO:0046872">
    <property type="term" value="F:metal ion binding"/>
    <property type="evidence" value="ECO:0007669"/>
    <property type="project" value="UniProtKB-KW"/>
</dbReference>
<evidence type="ECO:0000256" key="2">
    <source>
        <dbReference type="ARBA" id="ARBA00023004"/>
    </source>
</evidence>
<evidence type="ECO:0000259" key="5">
    <source>
        <dbReference type="PROSITE" id="PS51918"/>
    </source>
</evidence>
<keyword evidence="1" id="KW-0479">Metal-binding</keyword>
<gene>
    <name evidence="6" type="ORF">AWB75_02139</name>
</gene>
<feature type="compositionally biased region" description="Basic and acidic residues" evidence="4">
    <location>
        <begin position="28"/>
        <end position="41"/>
    </location>
</feature>
<dbReference type="Proteomes" id="UP000054870">
    <property type="component" value="Unassembled WGS sequence"/>
</dbReference>
<feature type="region of interest" description="Disordered" evidence="4">
    <location>
        <begin position="1"/>
        <end position="55"/>
    </location>
</feature>
<keyword evidence="7" id="KW-1185">Reference proteome</keyword>
<dbReference type="PANTHER" id="PTHR43432:SF3">
    <property type="entry name" value="SLR0285 PROTEIN"/>
    <property type="match status" value="1"/>
</dbReference>
<dbReference type="Pfam" id="PF04055">
    <property type="entry name" value="Radical_SAM"/>
    <property type="match status" value="1"/>
</dbReference>
<organism evidence="6 7">
    <name type="scientific">Caballeronia catudaia</name>
    <dbReference type="NCBI Taxonomy" id="1777136"/>
    <lineage>
        <taxon>Bacteria</taxon>
        <taxon>Pseudomonadati</taxon>
        <taxon>Pseudomonadota</taxon>
        <taxon>Betaproteobacteria</taxon>
        <taxon>Burkholderiales</taxon>
        <taxon>Burkholderiaceae</taxon>
        <taxon>Caballeronia</taxon>
    </lineage>
</organism>
<dbReference type="InterPro" id="IPR058240">
    <property type="entry name" value="rSAM_sf"/>
</dbReference>
<dbReference type="AlphaFoldDB" id="A0A158AF77"/>
<dbReference type="EMBL" id="FCOF02000007">
    <property type="protein sequence ID" value="SAK56524.1"/>
    <property type="molecule type" value="Genomic_DNA"/>
</dbReference>
<proteinExistence type="predicted"/>
<dbReference type="InterPro" id="IPR007197">
    <property type="entry name" value="rSAM"/>
</dbReference>
<dbReference type="PANTHER" id="PTHR43432">
    <property type="entry name" value="SLR0285 PROTEIN"/>
    <property type="match status" value="1"/>
</dbReference>
<dbReference type="CDD" id="cd01335">
    <property type="entry name" value="Radical_SAM"/>
    <property type="match status" value="1"/>
</dbReference>
<dbReference type="RefSeq" id="WP_061124047.1">
    <property type="nucleotide sequence ID" value="NZ_FCOF02000007.1"/>
</dbReference>
<dbReference type="OrthoDB" id="9785699at2"/>
<dbReference type="InterPro" id="IPR040086">
    <property type="entry name" value="MJ0683-like"/>
</dbReference>
<dbReference type="GO" id="GO:0051536">
    <property type="term" value="F:iron-sulfur cluster binding"/>
    <property type="evidence" value="ECO:0007669"/>
    <property type="project" value="UniProtKB-KW"/>
</dbReference>
<dbReference type="Gene3D" id="3.80.30.30">
    <property type="match status" value="1"/>
</dbReference>
<dbReference type="InterPro" id="IPR006638">
    <property type="entry name" value="Elp3/MiaA/NifB-like_rSAM"/>
</dbReference>
<evidence type="ECO:0000256" key="4">
    <source>
        <dbReference type="SAM" id="MobiDB-lite"/>
    </source>
</evidence>
<comment type="caution">
    <text evidence="6">The sequence shown here is derived from an EMBL/GenBank/DDBJ whole genome shotgun (WGS) entry which is preliminary data.</text>
</comment>
<sequence>MSSTDREYPVAPPAPLKGRGAVTNIQGRYEKDERERVDDGWLHTSDSEEGGAPPLRTQVFEERAKSILTRNSSPDIPFTVSLNPYRGCEHGCIYCFARPTHSYLGLSPGLDFESRIYAKVNAPELLARELAKPNYEPEPIALGVNTDAYQPVERDLQLTRRVIQTLHDCGHPFAAITKSSLIERDIDLLAPMAERGQVMAAITVTTLDADIARTLEPRAATPSRRLRTIRTLAEVGIPVGVSIAPVIPFVTEPDLERVLEACAEAGASSASYIVLRLPWEVAPLFKDWLAAHFPDRADRVMSRVRDMRGGKDYDSNFSTRMKGEGLWADMLKQRFQKATKRLGLNARQRGILDMSEFRRPAKRVAMPSSPQLDLF</sequence>
<evidence type="ECO:0000256" key="3">
    <source>
        <dbReference type="ARBA" id="ARBA00023014"/>
    </source>
</evidence>
<name>A0A158AF77_9BURK</name>
<dbReference type="NCBIfam" id="NF033668">
    <property type="entry name" value="rSAM_PA0069"/>
    <property type="match status" value="1"/>
</dbReference>
<dbReference type="SUPFAM" id="SSF102114">
    <property type="entry name" value="Radical SAM enzymes"/>
    <property type="match status" value="1"/>
</dbReference>
<protein>
    <submittedName>
        <fullName evidence="6">Radical SAM domain-containing protein</fullName>
    </submittedName>
</protein>
<evidence type="ECO:0000256" key="1">
    <source>
        <dbReference type="ARBA" id="ARBA00022723"/>
    </source>
</evidence>
<keyword evidence="2" id="KW-0408">Iron</keyword>
<keyword evidence="3" id="KW-0411">Iron-sulfur</keyword>
<reference evidence="6" key="1">
    <citation type="submission" date="2016-01" db="EMBL/GenBank/DDBJ databases">
        <authorList>
            <person name="Peeters C."/>
        </authorList>
    </citation>
    <scope>NUCLEOTIDE SEQUENCE [LARGE SCALE GENOMIC DNA]</scope>
    <source>
        <strain evidence="6">LMG 29318</strain>
    </source>
</reference>
<evidence type="ECO:0000313" key="6">
    <source>
        <dbReference type="EMBL" id="SAK56524.1"/>
    </source>
</evidence>
<dbReference type="GO" id="GO:0003824">
    <property type="term" value="F:catalytic activity"/>
    <property type="evidence" value="ECO:0007669"/>
    <property type="project" value="InterPro"/>
</dbReference>
<dbReference type="SMART" id="SM00729">
    <property type="entry name" value="Elp3"/>
    <property type="match status" value="1"/>
</dbReference>
<feature type="domain" description="Radical SAM core" evidence="5">
    <location>
        <begin position="74"/>
        <end position="311"/>
    </location>
</feature>
<accession>A0A158AF77</accession>
<dbReference type="SFLD" id="SFLDG01084">
    <property type="entry name" value="Uncharacterised_Radical_SAM_Su"/>
    <property type="match status" value="1"/>
</dbReference>
<evidence type="ECO:0000313" key="7">
    <source>
        <dbReference type="Proteomes" id="UP000054870"/>
    </source>
</evidence>
<dbReference type="PROSITE" id="PS51918">
    <property type="entry name" value="RADICAL_SAM"/>
    <property type="match status" value="1"/>
</dbReference>
<dbReference type="SFLD" id="SFLDS00029">
    <property type="entry name" value="Radical_SAM"/>
    <property type="match status" value="1"/>
</dbReference>